<protein>
    <submittedName>
        <fullName evidence="1">Lpg1654 family Dot/Icm T4SS effector</fullName>
    </submittedName>
</protein>
<sequence>MMDEVKRIHARQKVASAKELEKRYCIKEAMTEYLRAIDLFLQISNKTPEDINAIVNVHYDLANLYFNRRDYLSAGRHYEAAINHLTETPLKDDSYRLLTELYIDLSDACYELMNQSAGDEAMANALKAFGLIQNKTFEEQQIGDPVANFKQFHIFYEKKLSTKSYLNSAKFMNHEYLLGEGQVARQKEQALFEQFENISISEIQQIDRSLENMLSQLSLAAEPPTPNSVSGVDRVIFNPIFVNVTPSDSSYRGMAMQVLNLAKSYIQNQKISDAIATYQQAIKILNTIKSPIESDLQIVQELTQHIRYLQNKPSSTKDQFSSCYKEAQTPVIATASEVGFFNYRPQEAFQVSDSFHSPNEMDVEYCDVDLRP</sequence>
<dbReference type="RefSeq" id="WP_010947381.1">
    <property type="nucleotide sequence ID" value="NZ_CCZO01000019.1"/>
</dbReference>
<accession>A0AAN5SZP3</accession>
<comment type="caution">
    <text evidence="1">The sequence shown here is derived from an EMBL/GenBank/DDBJ whole genome shotgun (WGS) entry which is preliminary data.</text>
</comment>
<dbReference type="GeneID" id="57035644"/>
<dbReference type="SMART" id="SM00028">
    <property type="entry name" value="TPR"/>
    <property type="match status" value="2"/>
</dbReference>
<evidence type="ECO:0000313" key="2">
    <source>
        <dbReference type="Proteomes" id="UP000866496"/>
    </source>
</evidence>
<name>A0AAN5SZP3_LEGPN</name>
<proteinExistence type="predicted"/>
<dbReference type="Proteomes" id="UP000866496">
    <property type="component" value="Unassembled WGS sequence"/>
</dbReference>
<evidence type="ECO:0000313" key="1">
    <source>
        <dbReference type="EMBL" id="HAU1879142.1"/>
    </source>
</evidence>
<reference evidence="1" key="1">
    <citation type="journal article" date="2018" name="Genome Biol.">
        <title>SKESA: strategic k-mer extension for scrupulous assemblies.</title>
        <authorList>
            <person name="Souvorov A."/>
            <person name="Agarwala R."/>
            <person name="Lipman D.J."/>
        </authorList>
    </citation>
    <scope>NUCLEOTIDE SEQUENCE</scope>
    <source>
        <strain evidence="1">AZ00058701</strain>
    </source>
</reference>
<dbReference type="EMBL" id="DACWHX010000003">
    <property type="protein sequence ID" value="HAU1879142.1"/>
    <property type="molecule type" value="Genomic_DNA"/>
</dbReference>
<organism evidence="1 2">
    <name type="scientific">Legionella pneumophila</name>
    <dbReference type="NCBI Taxonomy" id="446"/>
    <lineage>
        <taxon>Bacteria</taxon>
        <taxon>Pseudomonadati</taxon>
        <taxon>Pseudomonadota</taxon>
        <taxon>Gammaproteobacteria</taxon>
        <taxon>Legionellales</taxon>
        <taxon>Legionellaceae</taxon>
        <taxon>Legionella</taxon>
    </lineage>
</organism>
<reference evidence="1" key="2">
    <citation type="submission" date="2019-10" db="EMBL/GenBank/DDBJ databases">
        <authorList>
            <consortium name="NCBI Pathogen Detection Project"/>
        </authorList>
    </citation>
    <scope>NUCLEOTIDE SEQUENCE</scope>
    <source>
        <strain evidence="1">AZ00058701</strain>
    </source>
</reference>
<dbReference type="SUPFAM" id="SSF48452">
    <property type="entry name" value="TPR-like"/>
    <property type="match status" value="1"/>
</dbReference>
<dbReference type="AlphaFoldDB" id="A0AAN5SZP3"/>
<dbReference type="InterPro" id="IPR019734">
    <property type="entry name" value="TPR_rpt"/>
</dbReference>
<gene>
    <name evidence="1" type="ORF">JBJ86_02595</name>
</gene>
<dbReference type="InterPro" id="IPR011990">
    <property type="entry name" value="TPR-like_helical_dom_sf"/>
</dbReference>
<dbReference type="Gene3D" id="1.25.40.10">
    <property type="entry name" value="Tetratricopeptide repeat domain"/>
    <property type="match status" value="1"/>
</dbReference>